<protein>
    <submittedName>
        <fullName evidence="1">Uncharacterized protein</fullName>
    </submittedName>
</protein>
<gene>
    <name evidence="1" type="ORF">NDU88_004231</name>
</gene>
<sequence>MDYLNSFIAYRDQRTEVAKKWLAEMQEYISAEVALKGLLERFTTKSRTLDMRCMFSAQESGTVELTGLLVAAINMSTE</sequence>
<organism evidence="1 2">
    <name type="scientific">Pleurodeles waltl</name>
    <name type="common">Iberian ribbed newt</name>
    <dbReference type="NCBI Taxonomy" id="8319"/>
    <lineage>
        <taxon>Eukaryota</taxon>
        <taxon>Metazoa</taxon>
        <taxon>Chordata</taxon>
        <taxon>Craniata</taxon>
        <taxon>Vertebrata</taxon>
        <taxon>Euteleostomi</taxon>
        <taxon>Amphibia</taxon>
        <taxon>Batrachia</taxon>
        <taxon>Caudata</taxon>
        <taxon>Salamandroidea</taxon>
        <taxon>Salamandridae</taxon>
        <taxon>Pleurodelinae</taxon>
        <taxon>Pleurodeles</taxon>
    </lineage>
</organism>
<evidence type="ECO:0000313" key="2">
    <source>
        <dbReference type="Proteomes" id="UP001066276"/>
    </source>
</evidence>
<accession>A0AAV7RIR6</accession>
<dbReference type="EMBL" id="JANPWB010000009">
    <property type="protein sequence ID" value="KAJ1151451.1"/>
    <property type="molecule type" value="Genomic_DNA"/>
</dbReference>
<name>A0AAV7RIR6_PLEWA</name>
<dbReference type="AlphaFoldDB" id="A0AAV7RIR6"/>
<dbReference type="Proteomes" id="UP001066276">
    <property type="component" value="Chromosome 5"/>
</dbReference>
<keyword evidence="2" id="KW-1185">Reference proteome</keyword>
<comment type="caution">
    <text evidence="1">The sequence shown here is derived from an EMBL/GenBank/DDBJ whole genome shotgun (WGS) entry which is preliminary data.</text>
</comment>
<evidence type="ECO:0000313" key="1">
    <source>
        <dbReference type="EMBL" id="KAJ1151451.1"/>
    </source>
</evidence>
<proteinExistence type="predicted"/>
<reference evidence="1" key="1">
    <citation type="journal article" date="2022" name="bioRxiv">
        <title>Sequencing and chromosome-scale assembly of the giantPleurodeles waltlgenome.</title>
        <authorList>
            <person name="Brown T."/>
            <person name="Elewa A."/>
            <person name="Iarovenko S."/>
            <person name="Subramanian E."/>
            <person name="Araus A.J."/>
            <person name="Petzold A."/>
            <person name="Susuki M."/>
            <person name="Suzuki K.-i.T."/>
            <person name="Hayashi T."/>
            <person name="Toyoda A."/>
            <person name="Oliveira C."/>
            <person name="Osipova E."/>
            <person name="Leigh N.D."/>
            <person name="Simon A."/>
            <person name="Yun M.H."/>
        </authorList>
    </citation>
    <scope>NUCLEOTIDE SEQUENCE</scope>
    <source>
        <strain evidence="1">20211129_DDA</strain>
        <tissue evidence="1">Liver</tissue>
    </source>
</reference>